<comment type="caution">
    <text evidence="2">The sequence shown here is derived from an EMBL/GenBank/DDBJ whole genome shotgun (WGS) entry which is preliminary data.</text>
</comment>
<sequence length="126" mass="13234">MGVDRDGVMLPRLRPADVARRGLIFGLLGVIPLIVATLSISGRSDREEFLAVVGVLSGSSGLGLAVVGAGFWWASAGDIRRMRDWRTLTTQAASITIVGPAFLRSGLFLTILGAAALGLCQLVEAR</sequence>
<gene>
    <name evidence="2" type="ORF">GCM10010423_29200</name>
</gene>
<reference evidence="2 3" key="1">
    <citation type="journal article" date="2019" name="Int. J. Syst. Evol. Microbiol.">
        <title>The Global Catalogue of Microorganisms (GCM) 10K type strain sequencing project: providing services to taxonomists for standard genome sequencing and annotation.</title>
        <authorList>
            <consortium name="The Broad Institute Genomics Platform"/>
            <consortium name="The Broad Institute Genome Sequencing Center for Infectious Disease"/>
            <person name="Wu L."/>
            <person name="Ma J."/>
        </authorList>
    </citation>
    <scope>NUCLEOTIDE SEQUENCE [LARGE SCALE GENOMIC DNA]</scope>
    <source>
        <strain evidence="2 3">JCM 6924</strain>
    </source>
</reference>
<accession>A0ABN3NVF6</accession>
<dbReference type="InterPro" id="IPR046299">
    <property type="entry name" value="DUF6336"/>
</dbReference>
<dbReference type="Pfam" id="PF19862">
    <property type="entry name" value="DUF6336"/>
    <property type="match status" value="1"/>
</dbReference>
<dbReference type="RefSeq" id="WP_344536800.1">
    <property type="nucleotide sequence ID" value="NZ_BAAATM010000009.1"/>
</dbReference>
<keyword evidence="3" id="KW-1185">Reference proteome</keyword>
<evidence type="ECO:0000313" key="3">
    <source>
        <dbReference type="Proteomes" id="UP001501095"/>
    </source>
</evidence>
<feature type="transmembrane region" description="Helical" evidence="1">
    <location>
        <begin position="22"/>
        <end position="42"/>
    </location>
</feature>
<name>A0ABN3NVF6_9ACTN</name>
<organism evidence="2 3">
    <name type="scientific">Streptomyces levis</name>
    <dbReference type="NCBI Taxonomy" id="285566"/>
    <lineage>
        <taxon>Bacteria</taxon>
        <taxon>Bacillati</taxon>
        <taxon>Actinomycetota</taxon>
        <taxon>Actinomycetes</taxon>
        <taxon>Kitasatosporales</taxon>
        <taxon>Streptomycetaceae</taxon>
        <taxon>Streptomyces</taxon>
    </lineage>
</organism>
<feature type="transmembrane region" description="Helical" evidence="1">
    <location>
        <begin position="93"/>
        <end position="120"/>
    </location>
</feature>
<evidence type="ECO:0000313" key="2">
    <source>
        <dbReference type="EMBL" id="GAA2531824.1"/>
    </source>
</evidence>
<dbReference type="EMBL" id="BAAATM010000009">
    <property type="protein sequence ID" value="GAA2531824.1"/>
    <property type="molecule type" value="Genomic_DNA"/>
</dbReference>
<evidence type="ECO:0000256" key="1">
    <source>
        <dbReference type="SAM" id="Phobius"/>
    </source>
</evidence>
<dbReference type="Proteomes" id="UP001501095">
    <property type="component" value="Unassembled WGS sequence"/>
</dbReference>
<keyword evidence="1" id="KW-0472">Membrane</keyword>
<evidence type="ECO:0008006" key="4">
    <source>
        <dbReference type="Google" id="ProtNLM"/>
    </source>
</evidence>
<feature type="transmembrane region" description="Helical" evidence="1">
    <location>
        <begin position="49"/>
        <end position="73"/>
    </location>
</feature>
<protein>
    <recommendedName>
        <fullName evidence="4">Integral membrane protein</fullName>
    </recommendedName>
</protein>
<keyword evidence="1" id="KW-0812">Transmembrane</keyword>
<proteinExistence type="predicted"/>
<keyword evidence="1" id="KW-1133">Transmembrane helix</keyword>